<comment type="caution">
    <text evidence="8">The sequence shown here is derived from an EMBL/GenBank/DDBJ whole genome shotgun (WGS) entry which is preliminary data.</text>
</comment>
<dbReference type="Proteomes" id="UP000028725">
    <property type="component" value="Unassembled WGS sequence"/>
</dbReference>
<feature type="compositionally biased region" description="Basic and acidic residues" evidence="6">
    <location>
        <begin position="420"/>
        <end position="430"/>
    </location>
</feature>
<dbReference type="AlphaFoldDB" id="A0A085WGF8"/>
<dbReference type="InterPro" id="IPR000719">
    <property type="entry name" value="Prot_kinase_dom"/>
</dbReference>
<protein>
    <recommendedName>
        <fullName evidence="1">non-specific serine/threonine protein kinase</fullName>
        <ecNumber evidence="1">2.7.11.1</ecNumber>
    </recommendedName>
</protein>
<evidence type="ECO:0000313" key="8">
    <source>
        <dbReference type="EMBL" id="KFE66771.1"/>
    </source>
</evidence>
<keyword evidence="3" id="KW-0547">Nucleotide-binding</keyword>
<dbReference type="EMBL" id="JMCB01000009">
    <property type="protein sequence ID" value="KFE66771.1"/>
    <property type="molecule type" value="Genomic_DNA"/>
</dbReference>
<evidence type="ECO:0000259" key="7">
    <source>
        <dbReference type="PROSITE" id="PS50011"/>
    </source>
</evidence>
<dbReference type="PANTHER" id="PTHR43671">
    <property type="entry name" value="SERINE/THREONINE-PROTEIN KINASE NEK"/>
    <property type="match status" value="1"/>
</dbReference>
<dbReference type="RefSeq" id="WP_240486863.1">
    <property type="nucleotide sequence ID" value="NZ_JMCB01000009.1"/>
</dbReference>
<gene>
    <name evidence="8" type="ORF">DB31_8985</name>
</gene>
<evidence type="ECO:0000256" key="5">
    <source>
        <dbReference type="ARBA" id="ARBA00022840"/>
    </source>
</evidence>
<dbReference type="PANTHER" id="PTHR43671:SF13">
    <property type="entry name" value="SERINE_THREONINE-PROTEIN KINASE NEK2"/>
    <property type="match status" value="1"/>
</dbReference>
<dbReference type="Gene3D" id="1.10.510.10">
    <property type="entry name" value="Transferase(Phosphotransferase) domain 1"/>
    <property type="match status" value="1"/>
</dbReference>
<organism evidence="8 9">
    <name type="scientific">Hyalangium minutum</name>
    <dbReference type="NCBI Taxonomy" id="394096"/>
    <lineage>
        <taxon>Bacteria</taxon>
        <taxon>Pseudomonadati</taxon>
        <taxon>Myxococcota</taxon>
        <taxon>Myxococcia</taxon>
        <taxon>Myxococcales</taxon>
        <taxon>Cystobacterineae</taxon>
        <taxon>Archangiaceae</taxon>
        <taxon>Hyalangium</taxon>
    </lineage>
</organism>
<name>A0A085WGF8_9BACT</name>
<evidence type="ECO:0000256" key="3">
    <source>
        <dbReference type="ARBA" id="ARBA00022741"/>
    </source>
</evidence>
<feature type="region of interest" description="Disordered" evidence="6">
    <location>
        <begin position="255"/>
        <end position="278"/>
    </location>
</feature>
<reference evidence="8 9" key="1">
    <citation type="submission" date="2014-04" db="EMBL/GenBank/DDBJ databases">
        <title>Genome assembly of Hyalangium minutum DSM 14724.</title>
        <authorList>
            <person name="Sharma G."/>
            <person name="Subramanian S."/>
        </authorList>
    </citation>
    <scope>NUCLEOTIDE SEQUENCE [LARGE SCALE GENOMIC DNA]</scope>
    <source>
        <strain evidence="8 9">DSM 14724</strain>
    </source>
</reference>
<feature type="region of interest" description="Disordered" evidence="6">
    <location>
        <begin position="420"/>
        <end position="477"/>
    </location>
</feature>
<evidence type="ECO:0000256" key="4">
    <source>
        <dbReference type="ARBA" id="ARBA00022777"/>
    </source>
</evidence>
<dbReference type="EC" id="2.7.11.1" evidence="1"/>
<feature type="compositionally biased region" description="Low complexity" evidence="6">
    <location>
        <begin position="444"/>
        <end position="457"/>
    </location>
</feature>
<feature type="region of interest" description="Disordered" evidence="6">
    <location>
        <begin position="363"/>
        <end position="383"/>
    </location>
</feature>
<proteinExistence type="predicted"/>
<dbReference type="Pfam" id="PF00069">
    <property type="entry name" value="Pkinase"/>
    <property type="match status" value="1"/>
</dbReference>
<dbReference type="Gene3D" id="3.30.200.20">
    <property type="entry name" value="Phosphorylase Kinase, domain 1"/>
    <property type="match status" value="1"/>
</dbReference>
<dbReference type="GO" id="GO:0004674">
    <property type="term" value="F:protein serine/threonine kinase activity"/>
    <property type="evidence" value="ECO:0007669"/>
    <property type="project" value="UniProtKB-EC"/>
</dbReference>
<evidence type="ECO:0000256" key="1">
    <source>
        <dbReference type="ARBA" id="ARBA00012513"/>
    </source>
</evidence>
<keyword evidence="2" id="KW-0808">Transferase</keyword>
<evidence type="ECO:0000256" key="2">
    <source>
        <dbReference type="ARBA" id="ARBA00022679"/>
    </source>
</evidence>
<keyword evidence="9" id="KW-1185">Reference proteome</keyword>
<keyword evidence="4" id="KW-0418">Kinase</keyword>
<dbReference type="GO" id="GO:0005524">
    <property type="term" value="F:ATP binding"/>
    <property type="evidence" value="ECO:0007669"/>
    <property type="project" value="UniProtKB-KW"/>
</dbReference>
<dbReference type="PROSITE" id="PS50011">
    <property type="entry name" value="PROTEIN_KINASE_DOM"/>
    <property type="match status" value="1"/>
</dbReference>
<accession>A0A085WGF8</accession>
<sequence>MRLTNGGRYWPQERIVDAPSLDQAVDVRSLPYGTKVGPWRLKGGQGVGVYGAVYRAVRQGAEAAGEAALKMALHPRDPRFQREAELLRRTRHSSVPRLLDSGVWRHPNGFCYPYVVMECIEGEPLYRWAARRNPSQHTVLRLLAQAARALQATHEAGGVHRDVKGDNVLVRRVDEWLFLMDFGAGDYEGAERLTSSVLPPGTPAYRSPEAWAQGRLLGRYLHERYVAGPADDVFALGVMAYRLVTDEYPPFTDASMEEGKCWRPGSSGPRPPQEMNPQVGPELDAVIRRMLSLKPEARGTAKELAEQLEQGAEQTRATAHENLFEWETLPRAEWSREGLPGAEKSGRSLRRRNRDTVREALEADAARRENQCRQQPKAPTWRVPRSELQRRVVSGLLGLAALVTGGVLLWSRDRQPVITDDEPRMVERSAAESQDGGVTYVGDTATTSSQSTVQAPSGRGIALEAPPKPLQGQLKPDGNGNCRKGLVALNGGCWLKVEVGDLENCRVVKSGVVFKQACYAPIFPTEREPTSDPVKPDGSGQ</sequence>
<evidence type="ECO:0000256" key="6">
    <source>
        <dbReference type="SAM" id="MobiDB-lite"/>
    </source>
</evidence>
<keyword evidence="5" id="KW-0067">ATP-binding</keyword>
<dbReference type="CDD" id="cd14014">
    <property type="entry name" value="STKc_PknB_like"/>
    <property type="match status" value="1"/>
</dbReference>
<dbReference type="InterPro" id="IPR050660">
    <property type="entry name" value="NEK_Ser/Thr_kinase"/>
</dbReference>
<dbReference type="InterPro" id="IPR011009">
    <property type="entry name" value="Kinase-like_dom_sf"/>
</dbReference>
<evidence type="ECO:0000313" key="9">
    <source>
        <dbReference type="Proteomes" id="UP000028725"/>
    </source>
</evidence>
<dbReference type="STRING" id="394096.DB31_8985"/>
<dbReference type="SMART" id="SM00220">
    <property type="entry name" value="S_TKc"/>
    <property type="match status" value="1"/>
</dbReference>
<dbReference type="SUPFAM" id="SSF56112">
    <property type="entry name" value="Protein kinase-like (PK-like)"/>
    <property type="match status" value="1"/>
</dbReference>
<feature type="domain" description="Protein kinase" evidence="7">
    <location>
        <begin position="39"/>
        <end position="323"/>
    </location>
</feature>